<accession>E0UBX8</accession>
<dbReference type="RefSeq" id="WP_013323286.1">
    <property type="nucleotide sequence ID" value="NC_014501.1"/>
</dbReference>
<dbReference type="EMBL" id="CP002198">
    <property type="protein sequence ID" value="ADN15193.1"/>
    <property type="molecule type" value="Genomic_DNA"/>
</dbReference>
<dbReference type="HOGENOM" id="CLU_129905_0_0_3"/>
<protein>
    <submittedName>
        <fullName evidence="1">Uncharacterized protein</fullName>
    </submittedName>
</protein>
<dbReference type="OrthoDB" id="461689at2"/>
<dbReference type="AlphaFoldDB" id="E0UBX8"/>
<evidence type="ECO:0000313" key="2">
    <source>
        <dbReference type="Proteomes" id="UP000008206"/>
    </source>
</evidence>
<name>E0UBX8_GLOV7</name>
<reference evidence="2" key="1">
    <citation type="journal article" date="2011" name="MBio">
        <title>Novel metabolic attributes of the genus Cyanothece, comprising a group of unicellular nitrogen-fixing Cyanobacteria.</title>
        <authorList>
            <person name="Bandyopadhyay A."/>
            <person name="Elvitigala T."/>
            <person name="Welsh E."/>
            <person name="Stockel J."/>
            <person name="Liberton M."/>
            <person name="Min H."/>
            <person name="Sherman L.A."/>
            <person name="Pakrasi H.B."/>
        </authorList>
    </citation>
    <scope>NUCLEOTIDE SEQUENCE [LARGE SCALE GENOMIC DNA]</scope>
    <source>
        <strain evidence="2">PCC 7822</strain>
    </source>
</reference>
<keyword evidence="2" id="KW-1185">Reference proteome</keyword>
<gene>
    <name evidence="1" type="ordered locus">Cyan7822_3242</name>
</gene>
<proteinExistence type="predicted"/>
<organism evidence="1 2">
    <name type="scientific">Gloeothece verrucosa (strain PCC 7822)</name>
    <name type="common">Cyanothece sp. (strain PCC 7822)</name>
    <dbReference type="NCBI Taxonomy" id="497965"/>
    <lineage>
        <taxon>Bacteria</taxon>
        <taxon>Bacillati</taxon>
        <taxon>Cyanobacteriota</taxon>
        <taxon>Cyanophyceae</taxon>
        <taxon>Oscillatoriophycideae</taxon>
        <taxon>Chroococcales</taxon>
        <taxon>Aphanothecaceae</taxon>
        <taxon>Gloeothece</taxon>
        <taxon>Gloeothece verrucosa</taxon>
    </lineage>
</organism>
<dbReference type="STRING" id="497965.Cyan7822_3242"/>
<sequence length="130" mass="15152">MKPKFKDTRAWEQAQLLMQPAFIRVMDNLRKQLEESSWSGTYQEIQTPFPGYQLCLTHQHHSVTVNIWDLCFKICFIDYPISSSTEASIDNSQEVDIDPALIDETGDVDWHRLETKTQYLVKEVFANLPT</sequence>
<dbReference type="eggNOG" id="ENOG5032UBP">
    <property type="taxonomic scope" value="Bacteria"/>
</dbReference>
<evidence type="ECO:0000313" key="1">
    <source>
        <dbReference type="EMBL" id="ADN15193.1"/>
    </source>
</evidence>
<dbReference type="Proteomes" id="UP000008206">
    <property type="component" value="Chromosome"/>
</dbReference>
<dbReference type="KEGG" id="cyj:Cyan7822_3242"/>